<keyword evidence="1" id="KW-1133">Transmembrane helix</keyword>
<keyword evidence="3" id="KW-1185">Reference proteome</keyword>
<reference evidence="2 3" key="1">
    <citation type="submission" date="2024-07" db="EMBL/GenBank/DDBJ databases">
        <authorList>
            <person name="Akdeniz Z."/>
        </authorList>
    </citation>
    <scope>NUCLEOTIDE SEQUENCE [LARGE SCALE GENOMIC DNA]</scope>
</reference>
<keyword evidence="1" id="KW-0472">Membrane</keyword>
<sequence length="707" mass="79890">MYVLWWYDKFVFRYIFSIYSILRGVLIINQSLFFVNRINKYQHSTYEQQDDLLLLSQQLNVIKIKSIQKYKKIISYLHQQLEYMKNDRFIKVKIKINTDWLHSSQIIFVLFNYLANSQYHKEKLNLIMKLTSHVFTFAFALGDGVSTDFFVVLFECGEIFTGFGEFTFFHTFGNIPVDESTLGEHQVEVLVGTAPDFSDGGGVGDHEAGTLDLGEIASWDDSWWLIVDTDLETSWAPVDELDGTLGLDDGDGGVDVLWNDVTTIHHAASHVLTVAWIALDHHVSWFEDSVGDFSNGELFVVSLVRGDEWGIGAEWEVDTWIWDEVGLELGEIDVEGAIETEGSGHGGDHLTDDSVDVGVGASFDVEVSVADVVHGFVVDHEGAVGVFEHAVGSVDGVVGFDDGDGDVDRWVDDELELGLSAVVDGETFEKEGTETGTSTTTEGVIHHEALETRAIVSELSDTVENEVNDFLANGVVTTGVVVGSVFLTRNELFWVVDLAVGASTNFVDDGWFEIDKDGTWDVFTGTSLGEEGVEGVFRDTDGFVRWHLAVMVDTMFEAEQFPACVTDLDTGLTDVNVDYFSHLNCGKEVKRMLKIICSHIPNKYDYINSTRFQNFIDYNYLQKLHYQYTFGFKLLQQMSYYQFQNICHVIQSQQSLEIILDDFQNLSQLKRKYLLIFVACYQIIFPLYIDKIGITYLLHLRLQLQIF</sequence>
<proteinExistence type="predicted"/>
<organism evidence="2 3">
    <name type="scientific">Hexamita inflata</name>
    <dbReference type="NCBI Taxonomy" id="28002"/>
    <lineage>
        <taxon>Eukaryota</taxon>
        <taxon>Metamonada</taxon>
        <taxon>Diplomonadida</taxon>
        <taxon>Hexamitidae</taxon>
        <taxon>Hexamitinae</taxon>
        <taxon>Hexamita</taxon>
    </lineage>
</organism>
<evidence type="ECO:0000313" key="2">
    <source>
        <dbReference type="EMBL" id="CAL5972038.1"/>
    </source>
</evidence>
<evidence type="ECO:0000313" key="3">
    <source>
        <dbReference type="Proteomes" id="UP001642409"/>
    </source>
</evidence>
<evidence type="ECO:0000256" key="1">
    <source>
        <dbReference type="SAM" id="Phobius"/>
    </source>
</evidence>
<keyword evidence="1" id="KW-0812">Transmembrane</keyword>
<accession>A0ABP1GMK9</accession>
<feature type="transmembrane region" description="Helical" evidence="1">
    <location>
        <begin position="12"/>
        <end position="35"/>
    </location>
</feature>
<dbReference type="Proteomes" id="UP001642409">
    <property type="component" value="Unassembled WGS sequence"/>
</dbReference>
<protein>
    <submittedName>
        <fullName evidence="2">Uncharacterized protein</fullName>
    </submittedName>
</protein>
<comment type="caution">
    <text evidence="2">The sequence shown here is derived from an EMBL/GenBank/DDBJ whole genome shotgun (WGS) entry which is preliminary data.</text>
</comment>
<dbReference type="EMBL" id="CAXDID020000003">
    <property type="protein sequence ID" value="CAL5972038.1"/>
    <property type="molecule type" value="Genomic_DNA"/>
</dbReference>
<gene>
    <name evidence="2" type="ORF">HINF_LOCUS1705</name>
</gene>
<name>A0ABP1GMK9_9EUKA</name>